<protein>
    <submittedName>
        <fullName evidence="1">Uncharacterized protein</fullName>
    </submittedName>
</protein>
<evidence type="ECO:0000313" key="1">
    <source>
        <dbReference type="EMBL" id="GBN57838.1"/>
    </source>
</evidence>
<reference evidence="1 2" key="1">
    <citation type="journal article" date="2019" name="Sci. Rep.">
        <title>Orb-weaving spider Araneus ventricosus genome elucidates the spidroin gene catalogue.</title>
        <authorList>
            <person name="Kono N."/>
            <person name="Nakamura H."/>
            <person name="Ohtoshi R."/>
            <person name="Moran D.A.P."/>
            <person name="Shinohara A."/>
            <person name="Yoshida Y."/>
            <person name="Fujiwara M."/>
            <person name="Mori M."/>
            <person name="Tomita M."/>
            <person name="Arakawa K."/>
        </authorList>
    </citation>
    <scope>NUCLEOTIDE SEQUENCE [LARGE SCALE GENOMIC DNA]</scope>
</reference>
<proteinExistence type="predicted"/>
<dbReference type="Proteomes" id="UP000499080">
    <property type="component" value="Unassembled WGS sequence"/>
</dbReference>
<organism evidence="1 2">
    <name type="scientific">Araneus ventricosus</name>
    <name type="common">Orbweaver spider</name>
    <name type="synonym">Epeira ventricosa</name>
    <dbReference type="NCBI Taxonomy" id="182803"/>
    <lineage>
        <taxon>Eukaryota</taxon>
        <taxon>Metazoa</taxon>
        <taxon>Ecdysozoa</taxon>
        <taxon>Arthropoda</taxon>
        <taxon>Chelicerata</taxon>
        <taxon>Arachnida</taxon>
        <taxon>Araneae</taxon>
        <taxon>Araneomorphae</taxon>
        <taxon>Entelegynae</taxon>
        <taxon>Araneoidea</taxon>
        <taxon>Araneidae</taxon>
        <taxon>Araneus</taxon>
    </lineage>
</organism>
<sequence>MQSREVHCANKDLVVFPEDACDAAKKPELTKECPKSAMCEAMWRTSERSELLYQEKNLGISSEYSIPATTKVPQTDSYEWMIGDYGECSQSCGG</sequence>
<feature type="non-terminal residue" evidence="1">
    <location>
        <position position="94"/>
    </location>
</feature>
<evidence type="ECO:0000313" key="2">
    <source>
        <dbReference type="Proteomes" id="UP000499080"/>
    </source>
</evidence>
<comment type="caution">
    <text evidence="1">The sequence shown here is derived from an EMBL/GenBank/DDBJ whole genome shotgun (WGS) entry which is preliminary data.</text>
</comment>
<dbReference type="OrthoDB" id="5950222at2759"/>
<accession>A0A4Y2Q110</accession>
<keyword evidence="2" id="KW-1185">Reference proteome</keyword>
<gene>
    <name evidence="1" type="ORF">AVEN_269511_1</name>
</gene>
<dbReference type="AlphaFoldDB" id="A0A4Y2Q110"/>
<dbReference type="EMBL" id="BGPR01136440">
    <property type="protein sequence ID" value="GBN57838.1"/>
    <property type="molecule type" value="Genomic_DNA"/>
</dbReference>
<name>A0A4Y2Q110_ARAVE</name>